<keyword evidence="3" id="KW-0401">Integrin</keyword>
<evidence type="ECO:0000313" key="4">
    <source>
        <dbReference type="Proteomes" id="UP000028990"/>
    </source>
</evidence>
<proteinExistence type="predicted"/>
<evidence type="ECO:0000256" key="2">
    <source>
        <dbReference type="SAM" id="SignalP"/>
    </source>
</evidence>
<dbReference type="Gene3D" id="2.130.10.130">
    <property type="entry name" value="Integrin alpha, N-terminal"/>
    <property type="match status" value="1"/>
</dbReference>
<keyword evidence="2" id="KW-0732">Signal</keyword>
<reference evidence="3 4" key="1">
    <citation type="submission" date="2013-11" db="EMBL/GenBank/DDBJ databases">
        <title>The Damaraland mole rat (Fukomys damarensis) genome and evolution of African mole rats.</title>
        <authorList>
            <person name="Gladyshev V.N."/>
            <person name="Fang X."/>
        </authorList>
    </citation>
    <scope>NUCLEOTIDE SEQUENCE [LARGE SCALE GENOMIC DNA]</scope>
    <source>
        <tissue evidence="3">Liver</tissue>
    </source>
</reference>
<accession>A0A091DNI8</accession>
<dbReference type="STRING" id="885580.ENSFDAP00000020612"/>
<evidence type="ECO:0000313" key="3">
    <source>
        <dbReference type="EMBL" id="KFO24366.1"/>
    </source>
</evidence>
<dbReference type="PROSITE" id="PS51470">
    <property type="entry name" value="FG_GAP"/>
    <property type="match status" value="1"/>
</dbReference>
<dbReference type="EMBL" id="KN123593">
    <property type="protein sequence ID" value="KFO24366.1"/>
    <property type="molecule type" value="Genomic_DNA"/>
</dbReference>
<dbReference type="GO" id="GO:0033627">
    <property type="term" value="P:cell adhesion mediated by integrin"/>
    <property type="evidence" value="ECO:0007669"/>
    <property type="project" value="TreeGrafter"/>
</dbReference>
<dbReference type="GO" id="GO:0007229">
    <property type="term" value="P:integrin-mediated signaling pathway"/>
    <property type="evidence" value="ECO:0007669"/>
    <property type="project" value="UniProtKB-KW"/>
</dbReference>
<feature type="chain" id="PRO_5001872190" evidence="2">
    <location>
        <begin position="20"/>
        <end position="135"/>
    </location>
</feature>
<dbReference type="GO" id="GO:0008305">
    <property type="term" value="C:integrin complex"/>
    <property type="evidence" value="ECO:0007669"/>
    <property type="project" value="TreeGrafter"/>
</dbReference>
<organism evidence="3 4">
    <name type="scientific">Fukomys damarensis</name>
    <name type="common">Damaraland mole rat</name>
    <name type="synonym">Cryptomys damarensis</name>
    <dbReference type="NCBI Taxonomy" id="885580"/>
    <lineage>
        <taxon>Eukaryota</taxon>
        <taxon>Metazoa</taxon>
        <taxon>Chordata</taxon>
        <taxon>Craniata</taxon>
        <taxon>Vertebrata</taxon>
        <taxon>Euteleostomi</taxon>
        <taxon>Mammalia</taxon>
        <taxon>Eutheria</taxon>
        <taxon>Euarchontoglires</taxon>
        <taxon>Glires</taxon>
        <taxon>Rodentia</taxon>
        <taxon>Hystricomorpha</taxon>
        <taxon>Bathyergidae</taxon>
        <taxon>Fukomys</taxon>
    </lineage>
</organism>
<evidence type="ECO:0000256" key="1">
    <source>
        <dbReference type="PROSITE-ProRule" id="PRU00803"/>
    </source>
</evidence>
<dbReference type="PANTHER" id="PTHR23220">
    <property type="entry name" value="INTEGRIN ALPHA"/>
    <property type="match status" value="1"/>
</dbReference>
<dbReference type="GO" id="GO:0098609">
    <property type="term" value="P:cell-cell adhesion"/>
    <property type="evidence" value="ECO:0007669"/>
    <property type="project" value="TreeGrafter"/>
</dbReference>
<dbReference type="InterPro" id="IPR013519">
    <property type="entry name" value="Int_alpha_beta-p"/>
</dbReference>
<gene>
    <name evidence="3" type="ORF">H920_14243</name>
</gene>
<keyword evidence="4" id="KW-1185">Reference proteome</keyword>
<protein>
    <submittedName>
        <fullName evidence="3">Integrin alpha-X</fullName>
    </submittedName>
</protein>
<feature type="repeat" description="FG-GAP" evidence="1">
    <location>
        <begin position="23"/>
        <end position="78"/>
    </location>
</feature>
<sequence>MSRTCAALLLFTGVAASLGFNLDTQQRTSFRGDSPGFGHSVVQYASSRVVVGAPKEITAANQTGGLYQCDYSTGRCEPVPVQVPPEAVNMSLGLSLAAATNPARLLVSCPGSQEGLWGGVGPRAAGAGVQGKVKC</sequence>
<dbReference type="AlphaFoldDB" id="A0A091DNI8"/>
<dbReference type="PANTHER" id="PTHR23220:SF118">
    <property type="entry name" value="INTEGRIN ALPHA-X"/>
    <property type="match status" value="1"/>
</dbReference>
<dbReference type="eggNOG" id="KOG3637">
    <property type="taxonomic scope" value="Eukaryota"/>
</dbReference>
<dbReference type="GO" id="GO:0007160">
    <property type="term" value="P:cell-matrix adhesion"/>
    <property type="evidence" value="ECO:0007669"/>
    <property type="project" value="TreeGrafter"/>
</dbReference>
<name>A0A091DNI8_FUKDA</name>
<dbReference type="Proteomes" id="UP000028990">
    <property type="component" value="Unassembled WGS sequence"/>
</dbReference>
<dbReference type="GO" id="GO:0009897">
    <property type="term" value="C:external side of plasma membrane"/>
    <property type="evidence" value="ECO:0007669"/>
    <property type="project" value="TreeGrafter"/>
</dbReference>
<dbReference type="InterPro" id="IPR028994">
    <property type="entry name" value="Integrin_alpha_N"/>
</dbReference>
<dbReference type="GO" id="GO:0005178">
    <property type="term" value="F:integrin binding"/>
    <property type="evidence" value="ECO:0007669"/>
    <property type="project" value="TreeGrafter"/>
</dbReference>
<feature type="signal peptide" evidence="2">
    <location>
        <begin position="1"/>
        <end position="19"/>
    </location>
</feature>